<feature type="region of interest" description="Disordered" evidence="1">
    <location>
        <begin position="346"/>
        <end position="369"/>
    </location>
</feature>
<organism evidence="2 3">
    <name type="scientific">Tanacetum coccineum</name>
    <dbReference type="NCBI Taxonomy" id="301880"/>
    <lineage>
        <taxon>Eukaryota</taxon>
        <taxon>Viridiplantae</taxon>
        <taxon>Streptophyta</taxon>
        <taxon>Embryophyta</taxon>
        <taxon>Tracheophyta</taxon>
        <taxon>Spermatophyta</taxon>
        <taxon>Magnoliopsida</taxon>
        <taxon>eudicotyledons</taxon>
        <taxon>Gunneridae</taxon>
        <taxon>Pentapetalae</taxon>
        <taxon>asterids</taxon>
        <taxon>campanulids</taxon>
        <taxon>Asterales</taxon>
        <taxon>Asteraceae</taxon>
        <taxon>Asteroideae</taxon>
        <taxon>Anthemideae</taxon>
        <taxon>Anthemidinae</taxon>
        <taxon>Tanacetum</taxon>
    </lineage>
</organism>
<proteinExistence type="predicted"/>
<dbReference type="Proteomes" id="UP001151760">
    <property type="component" value="Unassembled WGS sequence"/>
</dbReference>
<name>A0ABQ4WRJ3_9ASTR</name>
<sequence>MDTTRAQQKALDDELVAPSNHLKIGKCNLRLSSNLNSKEPTLQVVLDALKLTSFYKAFEITADVPKIYMHELWVTVSRHHSSLRFKMNDKSHTVNVGNFRDMLQICPKLPGQKIKDPSFEEDILSFIRELGHTGEIKVLSDVNVNHMHQPWRSFAAIINKCLSGKTTALENLVFQVENKNSKKNNDMYYPRFTKVILDYFMAKDKAIPRRNKMFWQFARDDSMFTTIRVISKHQDTQLYCALLPRHLTNQAMLESESYKAYHAYATDEKIPKPKYVQKKADSDTSPKKKLVQSPKYKRINATAKVPKSGKKKLHAQGLETLSEIVLSEAEQIKIATKRSKIQFYSSYASSSGTDEGTGVKPGVPDYNNP</sequence>
<keyword evidence="3" id="KW-1185">Reference proteome</keyword>
<feature type="region of interest" description="Disordered" evidence="1">
    <location>
        <begin position="275"/>
        <end position="295"/>
    </location>
</feature>
<accession>A0ABQ4WRJ3</accession>
<reference evidence="2" key="1">
    <citation type="journal article" date="2022" name="Int. J. Mol. Sci.">
        <title>Draft Genome of Tanacetum Coccineum: Genomic Comparison of Closely Related Tanacetum-Family Plants.</title>
        <authorList>
            <person name="Yamashiro T."/>
            <person name="Shiraishi A."/>
            <person name="Nakayama K."/>
            <person name="Satake H."/>
        </authorList>
    </citation>
    <scope>NUCLEOTIDE SEQUENCE</scope>
</reference>
<dbReference type="EMBL" id="BQNB010008874">
    <property type="protein sequence ID" value="GJS55519.1"/>
    <property type="molecule type" value="Genomic_DNA"/>
</dbReference>
<reference evidence="2" key="2">
    <citation type="submission" date="2022-01" db="EMBL/GenBank/DDBJ databases">
        <authorList>
            <person name="Yamashiro T."/>
            <person name="Shiraishi A."/>
            <person name="Satake H."/>
            <person name="Nakayama K."/>
        </authorList>
    </citation>
    <scope>NUCLEOTIDE SEQUENCE</scope>
</reference>
<evidence type="ECO:0000313" key="3">
    <source>
        <dbReference type="Proteomes" id="UP001151760"/>
    </source>
</evidence>
<gene>
    <name evidence="2" type="ORF">Tco_0628881</name>
</gene>
<comment type="caution">
    <text evidence="2">The sequence shown here is derived from an EMBL/GenBank/DDBJ whole genome shotgun (WGS) entry which is preliminary data.</text>
</comment>
<evidence type="ECO:0000256" key="1">
    <source>
        <dbReference type="SAM" id="MobiDB-lite"/>
    </source>
</evidence>
<evidence type="ECO:0000313" key="2">
    <source>
        <dbReference type="EMBL" id="GJS55519.1"/>
    </source>
</evidence>
<protein>
    <submittedName>
        <fullName evidence="2">Uncharacterized protein</fullName>
    </submittedName>
</protein>